<proteinExistence type="predicted"/>
<sequence>MREKRKTRFRRKARFFSLRGRGNGAISTKLTQYFQHFVTIGAYNSDKTVYARGIQVRRAAKGGDYFL</sequence>
<comment type="caution">
    <text evidence="1">The sequence shown here is derived from an EMBL/GenBank/DDBJ whole genome shotgun (WGS) entry which is preliminary data.</text>
</comment>
<name>D1PSA4_9FIRM</name>
<evidence type="ECO:0000313" key="2">
    <source>
        <dbReference type="Proteomes" id="UP000003438"/>
    </source>
</evidence>
<reference evidence="1" key="1">
    <citation type="submission" date="2009-12" db="EMBL/GenBank/DDBJ databases">
        <authorList>
            <person name="Weinstock G."/>
            <person name="Sodergren E."/>
            <person name="Clifton S."/>
            <person name="Fulton L."/>
            <person name="Fulton B."/>
            <person name="Courtney L."/>
            <person name="Fronick C."/>
            <person name="Harrison M."/>
            <person name="Strong C."/>
            <person name="Farmer C."/>
            <person name="Delahaunty K."/>
            <person name="Markovic C."/>
            <person name="Hall O."/>
            <person name="Minx P."/>
            <person name="Tomlinson C."/>
            <person name="Mitreva M."/>
            <person name="Nelson J."/>
            <person name="Hou S."/>
            <person name="Wollam A."/>
            <person name="Pepin K.H."/>
            <person name="Johnson M."/>
            <person name="Bhonagiri V."/>
            <person name="Nash W.E."/>
            <person name="Warren W."/>
            <person name="Chinwalla A."/>
            <person name="Mardis E.R."/>
            <person name="Wilson R.K."/>
        </authorList>
    </citation>
    <scope>NUCLEOTIDE SEQUENCE [LARGE SCALE GENOMIC DNA]</scope>
    <source>
        <strain evidence="1">DSM 15176</strain>
    </source>
</reference>
<dbReference type="STRING" id="411471.SUBVAR_07287"/>
<organism evidence="1 2">
    <name type="scientific">Subdoligranulum variabile DSM 15176</name>
    <dbReference type="NCBI Taxonomy" id="411471"/>
    <lineage>
        <taxon>Bacteria</taxon>
        <taxon>Bacillati</taxon>
        <taxon>Bacillota</taxon>
        <taxon>Clostridia</taxon>
        <taxon>Eubacteriales</taxon>
        <taxon>Oscillospiraceae</taxon>
        <taxon>Subdoligranulum</taxon>
    </lineage>
</organism>
<accession>D1PSA4</accession>
<gene>
    <name evidence="1" type="ORF">SUBVAR_07287</name>
</gene>
<dbReference type="HOGENOM" id="CLU_2810853_0_0_9"/>
<protein>
    <submittedName>
        <fullName evidence="1">Uncharacterized protein</fullName>
    </submittedName>
</protein>
<dbReference type="EMBL" id="ACBY02000071">
    <property type="protein sequence ID" value="EFB74389.1"/>
    <property type="molecule type" value="Genomic_DNA"/>
</dbReference>
<dbReference type="AlphaFoldDB" id="D1PSA4"/>
<keyword evidence="2" id="KW-1185">Reference proteome</keyword>
<dbReference type="Proteomes" id="UP000003438">
    <property type="component" value="Unassembled WGS sequence"/>
</dbReference>
<evidence type="ECO:0000313" key="1">
    <source>
        <dbReference type="EMBL" id="EFB74389.1"/>
    </source>
</evidence>